<dbReference type="PANTHER" id="PTHR11669">
    <property type="entry name" value="REPLICATION FACTOR C / DNA POLYMERASE III GAMMA-TAU SUBUNIT"/>
    <property type="match status" value="1"/>
</dbReference>
<dbReference type="EMBL" id="MN739130">
    <property type="protein sequence ID" value="QHS90212.1"/>
    <property type="molecule type" value="Genomic_DNA"/>
</dbReference>
<accession>A0A6C0BE22</accession>
<dbReference type="SUPFAM" id="SSF48019">
    <property type="entry name" value="post-AAA+ oligomerization domain-like"/>
    <property type="match status" value="1"/>
</dbReference>
<dbReference type="SUPFAM" id="SSF52540">
    <property type="entry name" value="P-loop containing nucleoside triphosphate hydrolases"/>
    <property type="match status" value="1"/>
</dbReference>
<protein>
    <recommendedName>
        <fullName evidence="4">AAA+ ATPase domain-containing protein</fullName>
    </recommendedName>
</protein>
<dbReference type="InterPro" id="IPR013748">
    <property type="entry name" value="Rep_factorC_C"/>
</dbReference>
<proteinExistence type="predicted"/>
<dbReference type="InterPro" id="IPR047854">
    <property type="entry name" value="RFC_lid"/>
</dbReference>
<feature type="domain" description="AAA+ ATPase" evidence="4">
    <location>
        <begin position="37"/>
        <end position="176"/>
    </location>
</feature>
<dbReference type="InterPro" id="IPR003593">
    <property type="entry name" value="AAA+_ATPase"/>
</dbReference>
<keyword evidence="3" id="KW-0067">ATP-binding</keyword>
<dbReference type="InterPro" id="IPR003959">
    <property type="entry name" value="ATPase_AAA_core"/>
</dbReference>
<dbReference type="Gene3D" id="1.20.272.10">
    <property type="match status" value="1"/>
</dbReference>
<keyword evidence="1" id="KW-0235">DNA replication</keyword>
<dbReference type="CDD" id="cd00009">
    <property type="entry name" value="AAA"/>
    <property type="match status" value="1"/>
</dbReference>
<dbReference type="Pfam" id="PF08542">
    <property type="entry name" value="Rep_fac_C"/>
    <property type="match status" value="1"/>
</dbReference>
<evidence type="ECO:0000313" key="5">
    <source>
        <dbReference type="EMBL" id="QHS90212.1"/>
    </source>
</evidence>
<dbReference type="GO" id="GO:0005663">
    <property type="term" value="C:DNA replication factor C complex"/>
    <property type="evidence" value="ECO:0007669"/>
    <property type="project" value="TreeGrafter"/>
</dbReference>
<evidence type="ECO:0000259" key="4">
    <source>
        <dbReference type="SMART" id="SM00382"/>
    </source>
</evidence>
<dbReference type="GO" id="GO:0003689">
    <property type="term" value="F:DNA clamp loader activity"/>
    <property type="evidence" value="ECO:0007669"/>
    <property type="project" value="TreeGrafter"/>
</dbReference>
<dbReference type="AlphaFoldDB" id="A0A6C0BE22"/>
<organism evidence="5">
    <name type="scientific">viral metagenome</name>
    <dbReference type="NCBI Taxonomy" id="1070528"/>
    <lineage>
        <taxon>unclassified sequences</taxon>
        <taxon>metagenomes</taxon>
        <taxon>organismal metagenomes</taxon>
    </lineage>
</organism>
<dbReference type="GO" id="GO:0005524">
    <property type="term" value="F:ATP binding"/>
    <property type="evidence" value="ECO:0007669"/>
    <property type="project" value="UniProtKB-KW"/>
</dbReference>
<dbReference type="GO" id="GO:0003677">
    <property type="term" value="F:DNA binding"/>
    <property type="evidence" value="ECO:0007669"/>
    <property type="project" value="InterPro"/>
</dbReference>
<dbReference type="CDD" id="cd18140">
    <property type="entry name" value="HLD_clamp_RFC"/>
    <property type="match status" value="1"/>
</dbReference>
<dbReference type="SMART" id="SM00382">
    <property type="entry name" value="AAA"/>
    <property type="match status" value="1"/>
</dbReference>
<dbReference type="FunFam" id="3.40.50.300:FF:000952">
    <property type="entry name" value="Replication factor C subunit 2"/>
    <property type="match status" value="1"/>
</dbReference>
<sequence length="323" mass="37458">MNISLPFVERFRPIKLDDVVSHYDTIQILKNFIKEHSIPHLLFYGPSGTGKTSTIEAFVNELYGSEYVEYMVMNINASEERGIDIVRNKIKNFVSTKPLMNKKETPKYKFVLLDEADAMTHEAQGMLKQVIEYYTDNARFCLICNCIKKINPAIKSRCTVFNFPPIDFDNVVKKIKYVSEKININVSEDGLKTIWKISNGDMRKVMHLIQMLSINNKSIDSNTVTTFQKYPIDKDINDLYKILIKGKFHKSLFFLNDLLNRKYYFLTDILAELTLKIVDDIYTKNIEIDKATKLLLNLRDIEMNLIVTFDTEIQIASLVAVFS</sequence>
<dbReference type="GO" id="GO:0006281">
    <property type="term" value="P:DNA repair"/>
    <property type="evidence" value="ECO:0007669"/>
    <property type="project" value="TreeGrafter"/>
</dbReference>
<dbReference type="InterPro" id="IPR027417">
    <property type="entry name" value="P-loop_NTPase"/>
</dbReference>
<dbReference type="Gene3D" id="1.10.8.60">
    <property type="match status" value="1"/>
</dbReference>
<evidence type="ECO:0000256" key="2">
    <source>
        <dbReference type="ARBA" id="ARBA00022741"/>
    </source>
</evidence>
<dbReference type="GO" id="GO:0006261">
    <property type="term" value="P:DNA-templated DNA replication"/>
    <property type="evidence" value="ECO:0007669"/>
    <property type="project" value="TreeGrafter"/>
</dbReference>
<name>A0A6C0BE22_9ZZZZ</name>
<reference evidence="5" key="1">
    <citation type="journal article" date="2020" name="Nature">
        <title>Giant virus diversity and host interactions through global metagenomics.</title>
        <authorList>
            <person name="Schulz F."/>
            <person name="Roux S."/>
            <person name="Paez-Espino D."/>
            <person name="Jungbluth S."/>
            <person name="Walsh D.A."/>
            <person name="Denef V.J."/>
            <person name="McMahon K.D."/>
            <person name="Konstantinidis K.T."/>
            <person name="Eloe-Fadrosh E.A."/>
            <person name="Kyrpides N.C."/>
            <person name="Woyke T."/>
        </authorList>
    </citation>
    <scope>NUCLEOTIDE SEQUENCE</scope>
    <source>
        <strain evidence="5">GVMAG-M-3300010160-60</strain>
    </source>
</reference>
<evidence type="ECO:0000256" key="1">
    <source>
        <dbReference type="ARBA" id="ARBA00022705"/>
    </source>
</evidence>
<dbReference type="PANTHER" id="PTHR11669:SF20">
    <property type="entry name" value="REPLICATION FACTOR C SUBUNIT 4"/>
    <property type="match status" value="1"/>
</dbReference>
<dbReference type="Pfam" id="PF00004">
    <property type="entry name" value="AAA"/>
    <property type="match status" value="1"/>
</dbReference>
<dbReference type="Gene3D" id="3.40.50.300">
    <property type="entry name" value="P-loop containing nucleotide triphosphate hydrolases"/>
    <property type="match status" value="1"/>
</dbReference>
<dbReference type="InterPro" id="IPR050238">
    <property type="entry name" value="DNA_Rep/Repair_Clamp_Loader"/>
</dbReference>
<keyword evidence="2" id="KW-0547">Nucleotide-binding</keyword>
<dbReference type="GO" id="GO:0005634">
    <property type="term" value="C:nucleus"/>
    <property type="evidence" value="ECO:0007669"/>
    <property type="project" value="TreeGrafter"/>
</dbReference>
<evidence type="ECO:0000256" key="3">
    <source>
        <dbReference type="ARBA" id="ARBA00022840"/>
    </source>
</evidence>
<dbReference type="GO" id="GO:0016887">
    <property type="term" value="F:ATP hydrolysis activity"/>
    <property type="evidence" value="ECO:0007669"/>
    <property type="project" value="InterPro"/>
</dbReference>
<dbReference type="InterPro" id="IPR008921">
    <property type="entry name" value="DNA_pol3_clamp-load_cplx_C"/>
</dbReference>